<dbReference type="InterPro" id="IPR019292">
    <property type="entry name" value="McrC"/>
</dbReference>
<evidence type="ECO:0000313" key="2">
    <source>
        <dbReference type="Proteomes" id="UP001595752"/>
    </source>
</evidence>
<dbReference type="PANTHER" id="PTHR38733">
    <property type="entry name" value="PROTEIN MCRC"/>
    <property type="match status" value="1"/>
</dbReference>
<proteinExistence type="predicted"/>
<dbReference type="RefSeq" id="WP_377917938.1">
    <property type="nucleotide sequence ID" value="NZ_JBHRZT010000072.1"/>
</dbReference>
<protein>
    <submittedName>
        <fullName evidence="1">McrC family protein</fullName>
    </submittedName>
</protein>
<comment type="caution">
    <text evidence="1">The sequence shown here is derived from an EMBL/GenBank/DDBJ whole genome shotgun (WGS) entry which is preliminary data.</text>
</comment>
<dbReference type="EMBL" id="JBHRZT010000072">
    <property type="protein sequence ID" value="MFC3885523.1"/>
    <property type="molecule type" value="Genomic_DNA"/>
</dbReference>
<dbReference type="PANTHER" id="PTHR38733:SF1">
    <property type="entry name" value="TYPE IV METHYL-DIRECTED RESTRICTION ENZYME ECOKMCRBC"/>
    <property type="match status" value="1"/>
</dbReference>
<gene>
    <name evidence="1" type="ORF">ACFOU2_19420</name>
</gene>
<dbReference type="Proteomes" id="UP001595752">
    <property type="component" value="Unassembled WGS sequence"/>
</dbReference>
<accession>A0ABV8B5E1</accession>
<sequence length="416" mass="48761">METYVVTEYSSLVIQEYSLTERDRDYLSRLSLSSKTPPFSWYELKNGLRFEFSSFIGVLELEAARIVIKPKFNNGFHDVVDMLLFSEDLPVALEHSTKAAYDENSLMETLVRLFVKEVEALLQKGVMKEYMMEEENLSVLRGRVDIRRHLKTNLFTPARIYCRYDELTTNIAENQVIRTALEMTRNFSLTKQTMRQVNRLLNEFTVLTDIYQGEDWPSFTYNRLNQHYLAAHKLAYYLWRQIYVHNLYEFRQESHFSFLIDMNDLFEKFIAKMLVRYLPDPIKVTEQRVFKKAIMKNGGSYHNIKPDIVIESPDADPIVLDTKYKPYGKYKVSNSDIYQLAFYAQFLTKSEKGFKAFIIYPKYSGEESSEEIIDLLPGTPHGGCLCVKPVSIERVLEAIKKKDFDYVRSQTLSLIT</sequence>
<dbReference type="Pfam" id="PF10117">
    <property type="entry name" value="McrBC"/>
    <property type="match status" value="1"/>
</dbReference>
<keyword evidence="2" id="KW-1185">Reference proteome</keyword>
<name>A0ABV8B5E1_9BACI</name>
<organism evidence="1 2">
    <name type="scientific">Bacillus songklensis</name>
    <dbReference type="NCBI Taxonomy" id="1069116"/>
    <lineage>
        <taxon>Bacteria</taxon>
        <taxon>Bacillati</taxon>
        <taxon>Bacillota</taxon>
        <taxon>Bacilli</taxon>
        <taxon>Bacillales</taxon>
        <taxon>Bacillaceae</taxon>
        <taxon>Bacillus</taxon>
    </lineage>
</organism>
<reference evidence="2" key="1">
    <citation type="journal article" date="2019" name="Int. J. Syst. Evol. Microbiol.">
        <title>The Global Catalogue of Microorganisms (GCM) 10K type strain sequencing project: providing services to taxonomists for standard genome sequencing and annotation.</title>
        <authorList>
            <consortium name="The Broad Institute Genomics Platform"/>
            <consortium name="The Broad Institute Genome Sequencing Center for Infectious Disease"/>
            <person name="Wu L."/>
            <person name="Ma J."/>
        </authorList>
    </citation>
    <scope>NUCLEOTIDE SEQUENCE [LARGE SCALE GENOMIC DNA]</scope>
    <source>
        <strain evidence="2">CCUG 61889</strain>
    </source>
</reference>
<evidence type="ECO:0000313" key="1">
    <source>
        <dbReference type="EMBL" id="MFC3885523.1"/>
    </source>
</evidence>